<accession>A0A375JAY6</accession>
<sequence length="68" mass="7481">MRHRHLATRAREAVVLAVAADHDGGALARHVRRHLAPGGARWVARFRFIDACDPLAISAWIGSSCRAR</sequence>
<reference evidence="1 2" key="1">
    <citation type="submission" date="2018-01" db="EMBL/GenBank/DDBJ databases">
        <authorList>
            <person name="Gaut B.S."/>
            <person name="Morton B.R."/>
            <person name="Clegg M.T."/>
            <person name="Duvall M.R."/>
        </authorList>
    </citation>
    <scope>NUCLEOTIDE SEQUENCE [LARGE SCALE GENOMIC DNA]</scope>
    <source>
        <strain evidence="1">Cupriavidus taiwanensis cmp 52</strain>
    </source>
</reference>
<evidence type="ECO:0000313" key="2">
    <source>
        <dbReference type="Proteomes" id="UP000256805"/>
    </source>
</evidence>
<dbReference type="Proteomes" id="UP000256805">
    <property type="component" value="Unassembled WGS sequence"/>
</dbReference>
<dbReference type="EMBL" id="OVTA01000068">
    <property type="protein sequence ID" value="SPS02354.1"/>
    <property type="molecule type" value="Genomic_DNA"/>
</dbReference>
<organism evidence="1 2">
    <name type="scientific">Cupriavidus taiwanensis</name>
    <dbReference type="NCBI Taxonomy" id="164546"/>
    <lineage>
        <taxon>Bacteria</taxon>
        <taxon>Pseudomonadati</taxon>
        <taxon>Pseudomonadota</taxon>
        <taxon>Betaproteobacteria</taxon>
        <taxon>Burkholderiales</taxon>
        <taxon>Burkholderiaceae</taxon>
        <taxon>Cupriavidus</taxon>
    </lineage>
</organism>
<protein>
    <submittedName>
        <fullName evidence="1">Uncharacterized protein</fullName>
    </submittedName>
</protein>
<dbReference type="AlphaFoldDB" id="A0A375JAY6"/>
<proteinExistence type="predicted"/>
<gene>
    <name evidence="1" type="ORF">CBM2634_P60011</name>
</gene>
<name>A0A375JAY6_9BURK</name>
<evidence type="ECO:0000313" key="1">
    <source>
        <dbReference type="EMBL" id="SPS02354.1"/>
    </source>
</evidence>